<dbReference type="AlphaFoldDB" id="A0A5Q2TKL9"/>
<reference evidence="1 2" key="1">
    <citation type="submission" date="2019-11" db="EMBL/GenBank/DDBJ databases">
        <title>Gracilibacillus salitolerans sp. nov., a moderate halophile isolated from a saline soil in northwest China.</title>
        <authorList>
            <person name="Gan L."/>
        </authorList>
    </citation>
    <scope>NUCLEOTIDE SEQUENCE [LARGE SCALE GENOMIC DNA]</scope>
    <source>
        <strain evidence="1 2">SCU50</strain>
    </source>
</reference>
<dbReference type="KEGG" id="grc:GI584_11520"/>
<protein>
    <submittedName>
        <fullName evidence="1">Uncharacterized protein</fullName>
    </submittedName>
</protein>
<accession>A0A5Q2TKL9</accession>
<organism evidence="1 2">
    <name type="scientific">Gracilibacillus salitolerans</name>
    <dbReference type="NCBI Taxonomy" id="2663022"/>
    <lineage>
        <taxon>Bacteria</taxon>
        <taxon>Bacillati</taxon>
        <taxon>Bacillota</taxon>
        <taxon>Bacilli</taxon>
        <taxon>Bacillales</taxon>
        <taxon>Bacillaceae</taxon>
        <taxon>Gracilibacillus</taxon>
    </lineage>
</organism>
<proteinExistence type="predicted"/>
<evidence type="ECO:0000313" key="1">
    <source>
        <dbReference type="EMBL" id="QGH34622.1"/>
    </source>
</evidence>
<sequence length="57" mass="6897">MSDNQWYTNKDLFELINNMSSDFHDLRSEMKETRNIIKKYNGLREELGIVKDKVEKM</sequence>
<gene>
    <name evidence="1" type="ORF">GI584_11520</name>
</gene>
<dbReference type="Proteomes" id="UP000339690">
    <property type="component" value="Chromosome"/>
</dbReference>
<keyword evidence="2" id="KW-1185">Reference proteome</keyword>
<dbReference type="EMBL" id="CP045915">
    <property type="protein sequence ID" value="QGH34622.1"/>
    <property type="molecule type" value="Genomic_DNA"/>
</dbReference>
<dbReference type="RefSeq" id="WP_153791314.1">
    <property type="nucleotide sequence ID" value="NZ_CP045915.1"/>
</dbReference>
<name>A0A5Q2TKL9_9BACI</name>
<evidence type="ECO:0000313" key="2">
    <source>
        <dbReference type="Proteomes" id="UP000339690"/>
    </source>
</evidence>